<protein>
    <submittedName>
        <fullName evidence="1">Uncharacterized protein</fullName>
    </submittedName>
</protein>
<reference evidence="2" key="1">
    <citation type="journal article" date="2023" name="Front. Plant Sci.">
        <title>Chromosomal-level genome assembly of Melastoma candidum provides insights into trichome evolution.</title>
        <authorList>
            <person name="Zhong Y."/>
            <person name="Wu W."/>
            <person name="Sun C."/>
            <person name="Zou P."/>
            <person name="Liu Y."/>
            <person name="Dai S."/>
            <person name="Zhou R."/>
        </authorList>
    </citation>
    <scope>NUCLEOTIDE SEQUENCE [LARGE SCALE GENOMIC DNA]</scope>
</reference>
<comment type="caution">
    <text evidence="1">The sequence shown here is derived from an EMBL/GenBank/DDBJ whole genome shotgun (WGS) entry which is preliminary data.</text>
</comment>
<keyword evidence="2" id="KW-1185">Reference proteome</keyword>
<dbReference type="EMBL" id="CM042891">
    <property type="protein sequence ID" value="KAI4302334.1"/>
    <property type="molecule type" value="Genomic_DNA"/>
</dbReference>
<gene>
    <name evidence="1" type="ORF">MLD38_038092</name>
</gene>
<name>A0ACB9KYI0_9MYRT</name>
<accession>A0ACB9KYI0</accession>
<evidence type="ECO:0000313" key="1">
    <source>
        <dbReference type="EMBL" id="KAI4302334.1"/>
    </source>
</evidence>
<sequence length="153" mass="16649">MEVIILPNAAYVSQVGDIVLLEELVNQESLMLNPIESNIMRCPNLKCTEKMMAAIDAGLGSPVFNKLEAVMAQGALSIPASKCFEIGSGFSAVPVEQLSSVAFSQSTPNCKIPGAEIVMLLPMKHNPVHLRIRRHSEHFMERSVAHHQASKQG</sequence>
<evidence type="ECO:0000313" key="2">
    <source>
        <dbReference type="Proteomes" id="UP001057402"/>
    </source>
</evidence>
<dbReference type="Proteomes" id="UP001057402">
    <property type="component" value="Chromosome 12"/>
</dbReference>
<proteinExistence type="predicted"/>
<organism evidence="1 2">
    <name type="scientific">Melastoma candidum</name>
    <dbReference type="NCBI Taxonomy" id="119954"/>
    <lineage>
        <taxon>Eukaryota</taxon>
        <taxon>Viridiplantae</taxon>
        <taxon>Streptophyta</taxon>
        <taxon>Embryophyta</taxon>
        <taxon>Tracheophyta</taxon>
        <taxon>Spermatophyta</taxon>
        <taxon>Magnoliopsida</taxon>
        <taxon>eudicotyledons</taxon>
        <taxon>Gunneridae</taxon>
        <taxon>Pentapetalae</taxon>
        <taxon>rosids</taxon>
        <taxon>malvids</taxon>
        <taxon>Myrtales</taxon>
        <taxon>Melastomataceae</taxon>
        <taxon>Melastomatoideae</taxon>
        <taxon>Melastomateae</taxon>
        <taxon>Melastoma</taxon>
    </lineage>
</organism>